<gene>
    <name evidence="9" type="ORF">GGR38_003439</name>
</gene>
<dbReference type="GO" id="GO:0030600">
    <property type="term" value="F:feruloyl esterase activity"/>
    <property type="evidence" value="ECO:0007669"/>
    <property type="project" value="UniProtKB-EC"/>
</dbReference>
<accession>A0A7W6CH87</accession>
<evidence type="ECO:0000256" key="8">
    <source>
        <dbReference type="SAM" id="SignalP"/>
    </source>
</evidence>
<protein>
    <submittedName>
        <fullName evidence="9">Feruloyl esterase</fullName>
        <ecNumber evidence="9">3.1.1.73</ecNumber>
    </submittedName>
</protein>
<comment type="similarity">
    <text evidence="1">Belongs to the tannase family.</text>
</comment>
<organism evidence="9 10">
    <name type="scientific">Novosphingobium sediminicola</name>
    <dbReference type="NCBI Taxonomy" id="563162"/>
    <lineage>
        <taxon>Bacteria</taxon>
        <taxon>Pseudomonadati</taxon>
        <taxon>Pseudomonadota</taxon>
        <taxon>Alphaproteobacteria</taxon>
        <taxon>Sphingomonadales</taxon>
        <taxon>Sphingomonadaceae</taxon>
        <taxon>Novosphingobium</taxon>
    </lineage>
</organism>
<feature type="signal peptide" evidence="8">
    <location>
        <begin position="1"/>
        <end position="24"/>
    </location>
</feature>
<dbReference type="AlphaFoldDB" id="A0A7W6CH87"/>
<keyword evidence="5 9" id="KW-0378">Hydrolase</keyword>
<reference evidence="9 10" key="1">
    <citation type="submission" date="2020-08" db="EMBL/GenBank/DDBJ databases">
        <title>Genomic Encyclopedia of Type Strains, Phase IV (KMG-IV): sequencing the most valuable type-strain genomes for metagenomic binning, comparative biology and taxonomic classification.</title>
        <authorList>
            <person name="Goeker M."/>
        </authorList>
    </citation>
    <scope>NUCLEOTIDE SEQUENCE [LARGE SCALE GENOMIC DNA]</scope>
    <source>
        <strain evidence="9 10">DSM 27057</strain>
    </source>
</reference>
<comment type="caution">
    <text evidence="9">The sequence shown here is derived from an EMBL/GenBank/DDBJ whole genome shotgun (WGS) entry which is preliminary data.</text>
</comment>
<name>A0A7W6CH87_9SPHN</name>
<dbReference type="PANTHER" id="PTHR33938:SF15">
    <property type="entry name" value="FERULOYL ESTERASE B-RELATED"/>
    <property type="match status" value="1"/>
</dbReference>
<keyword evidence="6" id="KW-0106">Calcium</keyword>
<dbReference type="InterPro" id="IPR029058">
    <property type="entry name" value="AB_hydrolase_fold"/>
</dbReference>
<feature type="chain" id="PRO_5030892070" evidence="8">
    <location>
        <begin position="25"/>
        <end position="557"/>
    </location>
</feature>
<dbReference type="SUPFAM" id="SSF53474">
    <property type="entry name" value="alpha/beta-Hydrolases"/>
    <property type="match status" value="1"/>
</dbReference>
<dbReference type="Proteomes" id="UP000548867">
    <property type="component" value="Unassembled WGS sequence"/>
</dbReference>
<keyword evidence="3" id="KW-0479">Metal-binding</keyword>
<evidence type="ECO:0000313" key="10">
    <source>
        <dbReference type="Proteomes" id="UP000548867"/>
    </source>
</evidence>
<evidence type="ECO:0000256" key="7">
    <source>
        <dbReference type="ARBA" id="ARBA00023157"/>
    </source>
</evidence>
<evidence type="ECO:0000256" key="4">
    <source>
        <dbReference type="ARBA" id="ARBA00022729"/>
    </source>
</evidence>
<dbReference type="EMBL" id="JACIDX010000014">
    <property type="protein sequence ID" value="MBB3956474.1"/>
    <property type="molecule type" value="Genomic_DNA"/>
</dbReference>
<dbReference type="RefSeq" id="WP_183627357.1">
    <property type="nucleotide sequence ID" value="NZ_JACIDX010000014.1"/>
</dbReference>
<keyword evidence="2" id="KW-0719">Serine esterase</keyword>
<keyword evidence="10" id="KW-1185">Reference proteome</keyword>
<dbReference type="InterPro" id="IPR011118">
    <property type="entry name" value="Tannase/feruloyl_esterase"/>
</dbReference>
<evidence type="ECO:0000256" key="6">
    <source>
        <dbReference type="ARBA" id="ARBA00022837"/>
    </source>
</evidence>
<evidence type="ECO:0000256" key="5">
    <source>
        <dbReference type="ARBA" id="ARBA00022801"/>
    </source>
</evidence>
<sequence length="557" mass="58313">MLRRLLWAFTMVAVWMGMGPAAQAGGVANLAPVAPVMACASLASIDLSGATGAKTDLAASEVTGAKPYCRVTGTIAPAIQFEVRLPLAGWTQRYLQTGCGGLCGNLRIDAGKAESCTPVTDGSVVLASTDMGHSGMGGAWGKSVQQREDFAHRGVHLTALAAKGLIRAFYGQAPRYAYFSGCSDGGREALMEAQRYPQDFDGIAAGAPALNFTVQNSFHHGWLAKVNTGADGKAILLADDTKALHALALASCDAMDGLADGQITDPRACRVNPAQILCKGAYEAGKCLTPAKAEAARLIYQGARTADGKALEVGPLMPGSEEEWVGVFVPRTPDGMIGSAMFAGDTINHLLFTPNPATPFTPQTFPFTEAMYRAEEPARALYSADNPDLSAFNARGGRLILWHGWADPHISPLNTIDYYERVGAKLGKAQRDGFIRMFLFPGMGHCSGGDGPSEFPLLADLMAWVEGGDAPQAMIAHRAGQTGEGVPVGISGGPKPEGPPPGMFPPRKLLPPRSRPVYAYPQVAVYKGAGPVDDAASFAAKLTAPVNGIAAWIGAGR</sequence>
<dbReference type="PANTHER" id="PTHR33938">
    <property type="entry name" value="FERULOYL ESTERASE B-RELATED"/>
    <property type="match status" value="1"/>
</dbReference>
<proteinExistence type="inferred from homology"/>
<evidence type="ECO:0000256" key="2">
    <source>
        <dbReference type="ARBA" id="ARBA00022487"/>
    </source>
</evidence>
<evidence type="ECO:0000313" key="9">
    <source>
        <dbReference type="EMBL" id="MBB3956474.1"/>
    </source>
</evidence>
<evidence type="ECO:0000256" key="3">
    <source>
        <dbReference type="ARBA" id="ARBA00022723"/>
    </source>
</evidence>
<keyword evidence="4 8" id="KW-0732">Signal</keyword>
<evidence type="ECO:0000256" key="1">
    <source>
        <dbReference type="ARBA" id="ARBA00006249"/>
    </source>
</evidence>
<keyword evidence="7" id="KW-1015">Disulfide bond</keyword>
<dbReference type="GO" id="GO:0046872">
    <property type="term" value="F:metal ion binding"/>
    <property type="evidence" value="ECO:0007669"/>
    <property type="project" value="UniProtKB-KW"/>
</dbReference>
<dbReference type="EC" id="3.1.1.73" evidence="9"/>
<dbReference type="Pfam" id="PF07519">
    <property type="entry name" value="Tannase"/>
    <property type="match status" value="1"/>
</dbReference>